<feature type="repeat" description="WD" evidence="7">
    <location>
        <begin position="98"/>
        <end position="130"/>
    </location>
</feature>
<dbReference type="GO" id="GO:0005634">
    <property type="term" value="C:nucleus"/>
    <property type="evidence" value="ECO:0007669"/>
    <property type="project" value="UniProtKB-ARBA"/>
</dbReference>
<dbReference type="EC" id="5.2.1.8" evidence="2"/>
<dbReference type="Gene3D" id="2.130.10.10">
    <property type="entry name" value="YVTN repeat-like/Quinoprotein amine dehydrogenase"/>
    <property type="match status" value="1"/>
</dbReference>
<keyword evidence="4" id="KW-0677">Repeat</keyword>
<dbReference type="FunCoup" id="A0A6P6YL16">
    <property type="interactions" value="1221"/>
</dbReference>
<dbReference type="Pfam" id="PF00160">
    <property type="entry name" value="Pro_isomerase"/>
    <property type="match status" value="1"/>
</dbReference>
<dbReference type="PROSITE" id="PS50072">
    <property type="entry name" value="CSA_PPIASE_2"/>
    <property type="match status" value="1"/>
</dbReference>
<dbReference type="RefSeq" id="XP_027205609.1">
    <property type="nucleotide sequence ID" value="XM_027349808.1"/>
</dbReference>
<dbReference type="PANTHER" id="PTHR45625">
    <property type="entry name" value="PEPTIDYL-PROLYL CIS-TRANS ISOMERASE-RELATED"/>
    <property type="match status" value="1"/>
</dbReference>
<evidence type="ECO:0000313" key="10">
    <source>
        <dbReference type="Proteomes" id="UP000515146"/>
    </source>
</evidence>
<evidence type="ECO:0000256" key="7">
    <source>
        <dbReference type="PROSITE-ProRule" id="PRU00221"/>
    </source>
</evidence>
<organism evidence="10 11">
    <name type="scientific">Dermatophagoides pteronyssinus</name>
    <name type="common">European house dust mite</name>
    <dbReference type="NCBI Taxonomy" id="6956"/>
    <lineage>
        <taxon>Eukaryota</taxon>
        <taxon>Metazoa</taxon>
        <taxon>Ecdysozoa</taxon>
        <taxon>Arthropoda</taxon>
        <taxon>Chelicerata</taxon>
        <taxon>Arachnida</taxon>
        <taxon>Acari</taxon>
        <taxon>Acariformes</taxon>
        <taxon>Sarcoptiformes</taxon>
        <taxon>Astigmata</taxon>
        <taxon>Psoroptidia</taxon>
        <taxon>Analgoidea</taxon>
        <taxon>Pyroglyphidae</taxon>
        <taxon>Dermatophagoidinae</taxon>
        <taxon>Dermatophagoides</taxon>
    </lineage>
</organism>
<evidence type="ECO:0000256" key="6">
    <source>
        <dbReference type="ARBA" id="ARBA00023235"/>
    </source>
</evidence>
<dbReference type="SUPFAM" id="SSF50978">
    <property type="entry name" value="WD40 repeat-like"/>
    <property type="match status" value="1"/>
</dbReference>
<feature type="compositionally biased region" description="Basic and acidic residues" evidence="8">
    <location>
        <begin position="7"/>
        <end position="23"/>
    </location>
</feature>
<evidence type="ECO:0000256" key="2">
    <source>
        <dbReference type="ARBA" id="ARBA00013194"/>
    </source>
</evidence>
<evidence type="ECO:0000256" key="3">
    <source>
        <dbReference type="ARBA" id="ARBA00022574"/>
    </source>
</evidence>
<feature type="region of interest" description="Disordered" evidence="8">
    <location>
        <begin position="1"/>
        <end position="76"/>
    </location>
</feature>
<keyword evidence="5" id="KW-0697">Rotamase</keyword>
<protein>
    <recommendedName>
        <fullName evidence="2">peptidylprolyl isomerase</fullName>
        <ecNumber evidence="2">5.2.1.8</ecNumber>
    </recommendedName>
</protein>
<dbReference type="SUPFAM" id="SSF50891">
    <property type="entry name" value="Cyclophilin-like"/>
    <property type="match status" value="1"/>
</dbReference>
<dbReference type="InterPro" id="IPR036322">
    <property type="entry name" value="WD40_repeat_dom_sf"/>
</dbReference>
<name>A0A6P6YL16_DERPT</name>
<feature type="domain" description="PPIase cyclophilin-type" evidence="9">
    <location>
        <begin position="525"/>
        <end position="680"/>
    </location>
</feature>
<dbReference type="PROSITE" id="PS50082">
    <property type="entry name" value="WD_REPEATS_2"/>
    <property type="match status" value="1"/>
</dbReference>
<dbReference type="OMA" id="GMVEYWR"/>
<keyword evidence="10" id="KW-1185">Reference proteome</keyword>
<reference evidence="11" key="1">
    <citation type="submission" date="2025-08" db="UniProtKB">
        <authorList>
            <consortium name="RefSeq"/>
        </authorList>
    </citation>
    <scope>IDENTIFICATION</scope>
    <source>
        <strain evidence="11">Airmid</strain>
    </source>
</reference>
<evidence type="ECO:0000256" key="5">
    <source>
        <dbReference type="ARBA" id="ARBA00023110"/>
    </source>
</evidence>
<keyword evidence="6" id="KW-0413">Isomerase</keyword>
<keyword evidence="3 7" id="KW-0853">WD repeat</keyword>
<dbReference type="AlphaFoldDB" id="A0A6P6YL16"/>
<dbReference type="KEGG" id="dpte:113799209"/>
<dbReference type="PANTHER" id="PTHR45625:SF4">
    <property type="entry name" value="PEPTIDYLPROLYL ISOMERASE DOMAIN AND WD REPEAT-CONTAINING PROTEIN 1"/>
    <property type="match status" value="1"/>
</dbReference>
<dbReference type="GO" id="GO:0003755">
    <property type="term" value="F:peptidyl-prolyl cis-trans isomerase activity"/>
    <property type="evidence" value="ECO:0007669"/>
    <property type="project" value="UniProtKB-KW"/>
</dbReference>
<dbReference type="InterPro" id="IPR029000">
    <property type="entry name" value="Cyclophilin-like_dom_sf"/>
</dbReference>
<dbReference type="PRINTS" id="PR00153">
    <property type="entry name" value="CSAPPISMRASE"/>
</dbReference>
<sequence length="681" mass="77519">MSANENNSEKDIDNDGGGGRDDGDSNDGSSSPKSETNDPNSKRKIADDDPHDDGEDQEENEQDLDPEQSSQPNKKRKIIPFEKIYLDNLPQSDAYERSYMHRDTIKFVLVARNTHFIITASIDGHIKFWKKKAIGIEFVKHFRAHLGTIVDMSINNPLGSLLATISDDRSLKIFDIINFDMINMNKLEFKPGCVEWCYTTMSTSGVHDPFPVIAVSDSESNQIYTFEATSTTNQPLQILDRIHISPVVRMRFNPSYSTMVSVDQNGMLDYWSTHRNDYRFPSQSVKFESKMDTDLYVLARCKQIPHDISFSLDGQNMVMICSDRKIRLFRFLTGKMIRVYDESLQSITLLQQNQPQLPNMEFGRRMAIERDLEKSESFRMEKICFDDSGYYIIYPTMLGIKILNWYTNKLVKMIGKGENFRPLSLGLHQQIADLKTTKSILTPEMITANNPTLEQSSHSDPTIFSTGFRKNRFYMFTKREPDDSAINSSEDSVLTGLERDVFNEKPSREDMIAATSSESSGSQKLSENVIIHTTMGDIQVKLFAKDCPKTVENFVTHSRNGYYNNHIFHRVIRQFMIQTGDPTGTGTGGTSIWGREFSDEIVSHLKHDKPFTLSMANAGPNTNGSQFFITVIATPWLDGKHTVFGRVTKGMEVIQAISQVRTNPKTDKPYDDIKILNIQVK</sequence>
<dbReference type="InterPro" id="IPR015943">
    <property type="entry name" value="WD40/YVTN_repeat-like_dom_sf"/>
</dbReference>
<gene>
    <name evidence="11" type="primary">LOC113799209</name>
</gene>
<dbReference type="InterPro" id="IPR044666">
    <property type="entry name" value="Cyclophilin_A-like"/>
</dbReference>
<feature type="compositionally biased region" description="Acidic residues" evidence="8">
    <location>
        <begin position="49"/>
        <end position="66"/>
    </location>
</feature>
<dbReference type="SMART" id="SM00320">
    <property type="entry name" value="WD40"/>
    <property type="match status" value="4"/>
</dbReference>
<dbReference type="Proteomes" id="UP000515146">
    <property type="component" value="Unplaced"/>
</dbReference>
<dbReference type="OrthoDB" id="10264753at2759"/>
<dbReference type="Gene3D" id="2.40.100.10">
    <property type="entry name" value="Cyclophilin-like"/>
    <property type="match status" value="1"/>
</dbReference>
<evidence type="ECO:0000313" key="11">
    <source>
        <dbReference type="RefSeq" id="XP_027205609.1"/>
    </source>
</evidence>
<evidence type="ECO:0000256" key="1">
    <source>
        <dbReference type="ARBA" id="ARBA00000971"/>
    </source>
</evidence>
<accession>A0A6P6YL16</accession>
<dbReference type="InParanoid" id="A0A6P6YL16"/>
<comment type="catalytic activity">
    <reaction evidence="1">
        <text>[protein]-peptidylproline (omega=180) = [protein]-peptidylproline (omega=0)</text>
        <dbReference type="Rhea" id="RHEA:16237"/>
        <dbReference type="Rhea" id="RHEA-COMP:10747"/>
        <dbReference type="Rhea" id="RHEA-COMP:10748"/>
        <dbReference type="ChEBI" id="CHEBI:83833"/>
        <dbReference type="ChEBI" id="CHEBI:83834"/>
        <dbReference type="EC" id="5.2.1.8"/>
    </reaction>
</comment>
<dbReference type="InterPro" id="IPR001680">
    <property type="entry name" value="WD40_rpt"/>
</dbReference>
<dbReference type="FunFam" id="2.40.100.10:FF:000003">
    <property type="entry name" value="Peptidylprolyl isomerase domain and WD repeat-containing 1"/>
    <property type="match status" value="1"/>
</dbReference>
<dbReference type="InterPro" id="IPR002130">
    <property type="entry name" value="Cyclophilin-type_PPIase_dom"/>
</dbReference>
<evidence type="ECO:0000256" key="4">
    <source>
        <dbReference type="ARBA" id="ARBA00022737"/>
    </source>
</evidence>
<dbReference type="Pfam" id="PF00400">
    <property type="entry name" value="WD40"/>
    <property type="match status" value="2"/>
</dbReference>
<proteinExistence type="predicted"/>
<evidence type="ECO:0000259" key="9">
    <source>
        <dbReference type="PROSITE" id="PS50072"/>
    </source>
</evidence>
<evidence type="ECO:0000256" key="8">
    <source>
        <dbReference type="SAM" id="MobiDB-lite"/>
    </source>
</evidence>